<keyword evidence="3" id="KW-1185">Reference proteome</keyword>
<dbReference type="InterPro" id="IPR052044">
    <property type="entry name" value="PKS_Associated_Protein"/>
</dbReference>
<evidence type="ECO:0000313" key="3">
    <source>
        <dbReference type="Proteomes" id="UP000635565"/>
    </source>
</evidence>
<accession>A0ABQ3VTC6</accession>
<dbReference type="PANTHER" id="PTHR36114">
    <property type="entry name" value="16.7 KDA PROTEIN IN WHIE LOCUS"/>
    <property type="match status" value="1"/>
</dbReference>
<comment type="caution">
    <text evidence="2">The sequence shown here is derived from an EMBL/GenBank/DDBJ whole genome shotgun (WGS) entry which is preliminary data.</text>
</comment>
<organism evidence="2 3">
    <name type="scientific">Dictyobacter formicarum</name>
    <dbReference type="NCBI Taxonomy" id="2778368"/>
    <lineage>
        <taxon>Bacteria</taxon>
        <taxon>Bacillati</taxon>
        <taxon>Chloroflexota</taxon>
        <taxon>Ktedonobacteria</taxon>
        <taxon>Ktedonobacterales</taxon>
        <taxon>Dictyobacteraceae</taxon>
        <taxon>Dictyobacter</taxon>
    </lineage>
</organism>
<proteinExistence type="predicted"/>
<sequence length="130" mass="14037">MITSVSRSAVDPLKHNRGGRLHVLLSPKTVGTSAGFLGTFALSPGEVFLKHYHPYSEECFYVVKGEVVIEGDENTLVASEGTGVFIPKNEPHRLRNVGTEETVLVFFCSPLAPSPDQGHVMLEEAPSTTA</sequence>
<dbReference type="Gene3D" id="2.60.120.10">
    <property type="entry name" value="Jelly Rolls"/>
    <property type="match status" value="1"/>
</dbReference>
<dbReference type="SUPFAM" id="SSF51182">
    <property type="entry name" value="RmlC-like cupins"/>
    <property type="match status" value="1"/>
</dbReference>
<dbReference type="InterPro" id="IPR013096">
    <property type="entry name" value="Cupin_2"/>
</dbReference>
<dbReference type="RefSeq" id="WP_201367104.1">
    <property type="nucleotide sequence ID" value="NZ_BNJJ01000039.1"/>
</dbReference>
<gene>
    <name evidence="2" type="ORF">KSZ_75400</name>
</gene>
<dbReference type="Pfam" id="PF07883">
    <property type="entry name" value="Cupin_2"/>
    <property type="match status" value="1"/>
</dbReference>
<evidence type="ECO:0000313" key="2">
    <source>
        <dbReference type="EMBL" id="GHO89534.1"/>
    </source>
</evidence>
<evidence type="ECO:0000259" key="1">
    <source>
        <dbReference type="Pfam" id="PF07883"/>
    </source>
</evidence>
<dbReference type="InterPro" id="IPR014710">
    <property type="entry name" value="RmlC-like_jellyroll"/>
</dbReference>
<dbReference type="PANTHER" id="PTHR36114:SF1">
    <property type="entry name" value="16.7 KDA PROTEIN IN WHIE LOCUS"/>
    <property type="match status" value="1"/>
</dbReference>
<protein>
    <submittedName>
        <fullName evidence="2">Cupin</fullName>
    </submittedName>
</protein>
<reference evidence="2 3" key="1">
    <citation type="journal article" date="2021" name="Int. J. Syst. Evol. Microbiol.">
        <title>Reticulibacter mediterranei gen. nov., sp. nov., within the new family Reticulibacteraceae fam. nov., and Ktedonospora formicarum gen. nov., sp. nov., Ktedonobacter robiniae sp. nov., Dictyobacter formicarum sp. nov. and Dictyobacter arantiisoli sp. nov., belonging to the class Ktedonobacteria.</title>
        <authorList>
            <person name="Yabe S."/>
            <person name="Zheng Y."/>
            <person name="Wang C.M."/>
            <person name="Sakai Y."/>
            <person name="Abe K."/>
            <person name="Yokota A."/>
            <person name="Donadio S."/>
            <person name="Cavaletti L."/>
            <person name="Monciardini P."/>
        </authorList>
    </citation>
    <scope>NUCLEOTIDE SEQUENCE [LARGE SCALE GENOMIC DNA]</scope>
    <source>
        <strain evidence="2 3">SOSP1-9</strain>
    </source>
</reference>
<feature type="domain" description="Cupin type-2" evidence="1">
    <location>
        <begin position="40"/>
        <end position="106"/>
    </location>
</feature>
<dbReference type="EMBL" id="BNJJ01000039">
    <property type="protein sequence ID" value="GHO89534.1"/>
    <property type="molecule type" value="Genomic_DNA"/>
</dbReference>
<dbReference type="Proteomes" id="UP000635565">
    <property type="component" value="Unassembled WGS sequence"/>
</dbReference>
<dbReference type="InterPro" id="IPR011051">
    <property type="entry name" value="RmlC_Cupin_sf"/>
</dbReference>
<name>A0ABQ3VTC6_9CHLR</name>